<protein>
    <submittedName>
        <fullName evidence="1">Uncharacterized protein</fullName>
    </submittedName>
</protein>
<evidence type="ECO:0000313" key="2">
    <source>
        <dbReference type="Proteomes" id="UP000076738"/>
    </source>
</evidence>
<name>A0A167R801_CALVF</name>
<dbReference type="STRING" id="1330018.A0A167R801"/>
<sequence>VRVTVETCQAYHEQLKKASPDSKGIEHITDAKRWNFADFSALNTVVNEVQAGNVPLKDKDLQYRRMSVEIDSLVLKAETKKEECARFKRAHEDKDYVTIMRIRHLGPEQSENQTRLRHSSLVVHNQLERLEDYVTAMKTTVIQKKSGSKPLTGPTLDTVNRTIRNLDSTAVSELATLDNLSKRL</sequence>
<accession>A0A167R801</accession>
<dbReference type="Proteomes" id="UP000076738">
    <property type="component" value="Unassembled WGS sequence"/>
</dbReference>
<dbReference type="OrthoDB" id="248320at2759"/>
<dbReference type="EMBL" id="KV417269">
    <property type="protein sequence ID" value="KZP00652.1"/>
    <property type="molecule type" value="Genomic_DNA"/>
</dbReference>
<reference evidence="1 2" key="1">
    <citation type="journal article" date="2016" name="Mol. Biol. Evol.">
        <title>Comparative Genomics of Early-Diverging Mushroom-Forming Fungi Provides Insights into the Origins of Lignocellulose Decay Capabilities.</title>
        <authorList>
            <person name="Nagy L.G."/>
            <person name="Riley R."/>
            <person name="Tritt A."/>
            <person name="Adam C."/>
            <person name="Daum C."/>
            <person name="Floudas D."/>
            <person name="Sun H."/>
            <person name="Yadav J.S."/>
            <person name="Pangilinan J."/>
            <person name="Larsson K.H."/>
            <person name="Matsuura K."/>
            <person name="Barry K."/>
            <person name="Labutti K."/>
            <person name="Kuo R."/>
            <person name="Ohm R.A."/>
            <person name="Bhattacharya S.S."/>
            <person name="Shirouzu T."/>
            <person name="Yoshinaga Y."/>
            <person name="Martin F.M."/>
            <person name="Grigoriev I.V."/>
            <person name="Hibbett D.S."/>
        </authorList>
    </citation>
    <scope>NUCLEOTIDE SEQUENCE [LARGE SCALE GENOMIC DNA]</scope>
    <source>
        <strain evidence="1 2">TUFC12733</strain>
    </source>
</reference>
<feature type="non-terminal residue" evidence="1">
    <location>
        <position position="184"/>
    </location>
</feature>
<gene>
    <name evidence="1" type="ORF">CALVIDRAFT_462961</name>
</gene>
<dbReference type="AlphaFoldDB" id="A0A167R801"/>
<feature type="non-terminal residue" evidence="1">
    <location>
        <position position="1"/>
    </location>
</feature>
<evidence type="ECO:0000313" key="1">
    <source>
        <dbReference type="EMBL" id="KZP00652.1"/>
    </source>
</evidence>
<keyword evidence="2" id="KW-1185">Reference proteome</keyword>
<proteinExistence type="predicted"/>
<organism evidence="1 2">
    <name type="scientific">Calocera viscosa (strain TUFC12733)</name>
    <dbReference type="NCBI Taxonomy" id="1330018"/>
    <lineage>
        <taxon>Eukaryota</taxon>
        <taxon>Fungi</taxon>
        <taxon>Dikarya</taxon>
        <taxon>Basidiomycota</taxon>
        <taxon>Agaricomycotina</taxon>
        <taxon>Dacrymycetes</taxon>
        <taxon>Dacrymycetales</taxon>
        <taxon>Dacrymycetaceae</taxon>
        <taxon>Calocera</taxon>
    </lineage>
</organism>